<dbReference type="Proteomes" id="UP001500037">
    <property type="component" value="Unassembled WGS sequence"/>
</dbReference>
<evidence type="ECO:0000313" key="2">
    <source>
        <dbReference type="Proteomes" id="UP001500037"/>
    </source>
</evidence>
<reference evidence="1 2" key="1">
    <citation type="journal article" date="2019" name="Int. J. Syst. Evol. Microbiol.">
        <title>The Global Catalogue of Microorganisms (GCM) 10K type strain sequencing project: providing services to taxonomists for standard genome sequencing and annotation.</title>
        <authorList>
            <consortium name="The Broad Institute Genomics Platform"/>
            <consortium name="The Broad Institute Genome Sequencing Center for Infectious Disease"/>
            <person name="Wu L."/>
            <person name="Ma J."/>
        </authorList>
    </citation>
    <scope>NUCLEOTIDE SEQUENCE [LARGE SCALE GENOMIC DNA]</scope>
    <source>
        <strain evidence="1 2">JCM 13004</strain>
    </source>
</reference>
<accession>A0ABN1W9T5</accession>
<proteinExistence type="predicted"/>
<name>A0ABN1W9T5_9ACTN</name>
<dbReference type="SUPFAM" id="SSF140453">
    <property type="entry name" value="EsxAB dimer-like"/>
    <property type="match status" value="1"/>
</dbReference>
<gene>
    <name evidence="1" type="ORF">GCM10009665_35840</name>
</gene>
<comment type="caution">
    <text evidence="1">The sequence shown here is derived from an EMBL/GenBank/DDBJ whole genome shotgun (WGS) entry which is preliminary data.</text>
</comment>
<keyword evidence="2" id="KW-1185">Reference proteome</keyword>
<protein>
    <recommendedName>
        <fullName evidence="3">Excreted virulence factor EspC (Type VII ESX diderm)</fullName>
    </recommendedName>
</protein>
<dbReference type="InterPro" id="IPR036689">
    <property type="entry name" value="ESAT-6-like_sf"/>
</dbReference>
<sequence>MADGQFQVHPAALTSLGGKFGTESQGLTKQTATFTGSAAEIGEAFGLLGACDGAMAQYVKLFTSTSKALGQLSQVLAANDTRLKATAASYASTDQSVEAGAKSVGRAV</sequence>
<dbReference type="Gene3D" id="1.10.287.1060">
    <property type="entry name" value="ESAT-6-like"/>
    <property type="match status" value="1"/>
</dbReference>
<organism evidence="1 2">
    <name type="scientific">Kitasatospora nipponensis</name>
    <dbReference type="NCBI Taxonomy" id="258049"/>
    <lineage>
        <taxon>Bacteria</taxon>
        <taxon>Bacillati</taxon>
        <taxon>Actinomycetota</taxon>
        <taxon>Actinomycetes</taxon>
        <taxon>Kitasatosporales</taxon>
        <taxon>Streptomycetaceae</taxon>
        <taxon>Kitasatospora</taxon>
    </lineage>
</organism>
<dbReference type="EMBL" id="BAAALF010000058">
    <property type="protein sequence ID" value="GAA1241949.1"/>
    <property type="molecule type" value="Genomic_DNA"/>
</dbReference>
<dbReference type="RefSeq" id="WP_344442685.1">
    <property type="nucleotide sequence ID" value="NZ_BAAALF010000058.1"/>
</dbReference>
<evidence type="ECO:0008006" key="3">
    <source>
        <dbReference type="Google" id="ProtNLM"/>
    </source>
</evidence>
<evidence type="ECO:0000313" key="1">
    <source>
        <dbReference type="EMBL" id="GAA1241949.1"/>
    </source>
</evidence>